<dbReference type="InterPro" id="IPR010982">
    <property type="entry name" value="Lambda_DNA-bd_dom_sf"/>
</dbReference>
<dbReference type="PROSITE" id="PS50943">
    <property type="entry name" value="HTH_CROC1"/>
    <property type="match status" value="1"/>
</dbReference>
<feature type="domain" description="HTH cro/C1-type" evidence="1">
    <location>
        <begin position="31"/>
        <end position="85"/>
    </location>
</feature>
<dbReference type="SMART" id="SM00530">
    <property type="entry name" value="HTH_XRE"/>
    <property type="match status" value="1"/>
</dbReference>
<proteinExistence type="predicted"/>
<reference evidence="2 3" key="1">
    <citation type="submission" date="2020-04" db="EMBL/GenBank/DDBJ databases">
        <title>Marinomonas sp. M1K-6 isolated from the deep seawater of the Mariana Trench.</title>
        <authorList>
            <person name="Li Y."/>
        </authorList>
    </citation>
    <scope>NUCLEOTIDE SEQUENCE [LARGE SCALE GENOMIC DNA]</scope>
    <source>
        <strain evidence="2 3">M1K-6</strain>
    </source>
</reference>
<dbReference type="EMBL" id="JABAEK010000005">
    <property type="protein sequence ID" value="NLQ17397.1"/>
    <property type="molecule type" value="Genomic_DNA"/>
</dbReference>
<protein>
    <submittedName>
        <fullName evidence="2">Helix-turn-helix transcriptional regulator</fullName>
    </submittedName>
</protein>
<evidence type="ECO:0000313" key="3">
    <source>
        <dbReference type="Proteomes" id="UP000586067"/>
    </source>
</evidence>
<dbReference type="InterPro" id="IPR001387">
    <property type="entry name" value="Cro/C1-type_HTH"/>
</dbReference>
<keyword evidence="3" id="KW-1185">Reference proteome</keyword>
<dbReference type="Proteomes" id="UP000586067">
    <property type="component" value="Unassembled WGS sequence"/>
</dbReference>
<sequence length="128" mass="14683">MEMSLPEWLEQDSFDLEVAQEETLLDATEELYNALIESKISKKELAEKLGKKPAFISKLFRGSHNPTLKTLAEVAYALNKRVRVKLVDEVTAKSWHSNNFDTDSKVVRVKKMYSHAANADQIKDRVWS</sequence>
<gene>
    <name evidence="2" type="ORF">HGG82_07125</name>
</gene>
<organism evidence="2 3">
    <name type="scientific">Marinomonas profundi</name>
    <dbReference type="NCBI Taxonomy" id="2726122"/>
    <lineage>
        <taxon>Bacteria</taxon>
        <taxon>Pseudomonadati</taxon>
        <taxon>Pseudomonadota</taxon>
        <taxon>Gammaproteobacteria</taxon>
        <taxon>Oceanospirillales</taxon>
        <taxon>Oceanospirillaceae</taxon>
        <taxon>Marinomonas</taxon>
    </lineage>
</organism>
<name>A0A847R899_9GAMM</name>
<dbReference type="Pfam" id="PF01381">
    <property type="entry name" value="HTH_3"/>
    <property type="match status" value="1"/>
</dbReference>
<dbReference type="AlphaFoldDB" id="A0A847R899"/>
<dbReference type="RefSeq" id="WP_168824211.1">
    <property type="nucleotide sequence ID" value="NZ_CP073013.1"/>
</dbReference>
<evidence type="ECO:0000259" key="1">
    <source>
        <dbReference type="PROSITE" id="PS50943"/>
    </source>
</evidence>
<dbReference type="Gene3D" id="1.10.260.40">
    <property type="entry name" value="lambda repressor-like DNA-binding domains"/>
    <property type="match status" value="1"/>
</dbReference>
<accession>A0A847R899</accession>
<dbReference type="SUPFAM" id="SSF47413">
    <property type="entry name" value="lambda repressor-like DNA-binding domains"/>
    <property type="match status" value="1"/>
</dbReference>
<evidence type="ECO:0000313" key="2">
    <source>
        <dbReference type="EMBL" id="NLQ17397.1"/>
    </source>
</evidence>
<dbReference type="GO" id="GO:0003677">
    <property type="term" value="F:DNA binding"/>
    <property type="evidence" value="ECO:0007669"/>
    <property type="project" value="InterPro"/>
</dbReference>
<dbReference type="CDD" id="cd00093">
    <property type="entry name" value="HTH_XRE"/>
    <property type="match status" value="1"/>
</dbReference>
<comment type="caution">
    <text evidence="2">The sequence shown here is derived from an EMBL/GenBank/DDBJ whole genome shotgun (WGS) entry which is preliminary data.</text>
</comment>